<keyword evidence="6 7" id="KW-0249">Electron transport</keyword>
<dbReference type="PANTHER" id="PTHR42809:SF1">
    <property type="entry name" value="FLAVODOXIN 1"/>
    <property type="match status" value="1"/>
</dbReference>
<name>A0A0U2VXR7_9BACT</name>
<dbReference type="Pfam" id="PF00258">
    <property type="entry name" value="Flavodoxin_1"/>
    <property type="match status" value="1"/>
</dbReference>
<comment type="function">
    <text evidence="7">Low-potential electron donor to a number of redox enzymes.</text>
</comment>
<dbReference type="SUPFAM" id="SSF52218">
    <property type="entry name" value="Flavoproteins"/>
    <property type="match status" value="1"/>
</dbReference>
<evidence type="ECO:0000313" key="9">
    <source>
        <dbReference type="EMBL" id="ALS56080.1"/>
    </source>
</evidence>
<organism evidence="9">
    <name type="scientific">uncultured bacterium EIL80B09</name>
    <dbReference type="NCBI Taxonomy" id="1768206"/>
    <lineage>
        <taxon>Bacteria</taxon>
        <taxon>environmental samples</taxon>
    </lineage>
</organism>
<reference evidence="9" key="1">
    <citation type="journal article" date="2016" name="ISME J.">
        <title>Functional metagenomic screen reveals new and diverse microbial rhodopsins.</title>
        <authorList>
            <person name="Pushkarev A."/>
            <person name="Beja O."/>
        </authorList>
    </citation>
    <scope>NUCLEOTIDE SEQUENCE</scope>
</reference>
<dbReference type="PRINTS" id="PR00369">
    <property type="entry name" value="FLAVODOXIN"/>
</dbReference>
<dbReference type="PANTHER" id="PTHR42809">
    <property type="entry name" value="FLAVODOXIN 2"/>
    <property type="match status" value="1"/>
</dbReference>
<evidence type="ECO:0000256" key="2">
    <source>
        <dbReference type="ARBA" id="ARBA00005267"/>
    </source>
</evidence>
<evidence type="ECO:0000256" key="6">
    <source>
        <dbReference type="ARBA" id="ARBA00022982"/>
    </source>
</evidence>
<dbReference type="InterPro" id="IPR050619">
    <property type="entry name" value="Flavodoxin"/>
</dbReference>
<dbReference type="InterPro" id="IPR010086">
    <property type="entry name" value="Flavodoxin_lc"/>
</dbReference>
<evidence type="ECO:0000256" key="3">
    <source>
        <dbReference type="ARBA" id="ARBA00022448"/>
    </source>
</evidence>
<dbReference type="InterPro" id="IPR008254">
    <property type="entry name" value="Flavodoxin/NO_synth"/>
</dbReference>
<dbReference type="NCBIfam" id="TIGR01752">
    <property type="entry name" value="flav_long"/>
    <property type="match status" value="1"/>
</dbReference>
<keyword evidence="3 7" id="KW-0813">Transport</keyword>
<comment type="cofactor">
    <cofactor evidence="1 7">
        <name>FMN</name>
        <dbReference type="ChEBI" id="CHEBI:58210"/>
    </cofactor>
</comment>
<protein>
    <recommendedName>
        <fullName evidence="7">Flavodoxin</fullName>
    </recommendedName>
</protein>
<evidence type="ECO:0000256" key="7">
    <source>
        <dbReference type="PIRNR" id="PIRNR038996"/>
    </source>
</evidence>
<proteinExistence type="inferred from homology"/>
<sequence length="181" mass="21114">MIFIYIKLYMKIKLIYGSDTGNTEYVIENNLLGIFESHFEIESLPINQVTPEDWNSHNFYILGIPTWYDGELQNDWEDYFDKFKTIDFTGKKVALFGLGDQIGYGEWYCDGIGILAQVVEKNGGNIIGFTEKDDSYEFESSKALFDENTFWGLALDEDNQDDLTEDRLKNWFEKLKIEIES</sequence>
<dbReference type="GO" id="GO:0010181">
    <property type="term" value="F:FMN binding"/>
    <property type="evidence" value="ECO:0007669"/>
    <property type="project" value="UniProtKB-UniRule"/>
</dbReference>
<dbReference type="PIRSF" id="PIRSF038996">
    <property type="entry name" value="FldA"/>
    <property type="match status" value="1"/>
</dbReference>
<accession>A0A0U2VXR7</accession>
<keyword evidence="5 7" id="KW-0288">FMN</keyword>
<dbReference type="GO" id="GO:0009055">
    <property type="term" value="F:electron transfer activity"/>
    <property type="evidence" value="ECO:0007669"/>
    <property type="project" value="UniProtKB-UniRule"/>
</dbReference>
<evidence type="ECO:0000256" key="1">
    <source>
        <dbReference type="ARBA" id="ARBA00001917"/>
    </source>
</evidence>
<evidence type="ECO:0000259" key="8">
    <source>
        <dbReference type="PROSITE" id="PS50902"/>
    </source>
</evidence>
<dbReference type="PROSITE" id="PS50902">
    <property type="entry name" value="FLAVODOXIN_LIKE"/>
    <property type="match status" value="1"/>
</dbReference>
<dbReference type="InterPro" id="IPR001094">
    <property type="entry name" value="Flavdoxin-like"/>
</dbReference>
<dbReference type="AlphaFoldDB" id="A0A0U2VXR7"/>
<keyword evidence="4 7" id="KW-0285">Flavoprotein</keyword>
<evidence type="ECO:0000256" key="5">
    <source>
        <dbReference type="ARBA" id="ARBA00022643"/>
    </source>
</evidence>
<evidence type="ECO:0000256" key="4">
    <source>
        <dbReference type="ARBA" id="ARBA00022630"/>
    </source>
</evidence>
<dbReference type="Gene3D" id="3.40.50.360">
    <property type="match status" value="1"/>
</dbReference>
<dbReference type="InterPro" id="IPR029039">
    <property type="entry name" value="Flavoprotein-like_sf"/>
</dbReference>
<feature type="domain" description="Flavodoxin-like" evidence="8">
    <location>
        <begin position="12"/>
        <end position="176"/>
    </location>
</feature>
<dbReference type="EMBL" id="KT201086">
    <property type="protein sequence ID" value="ALS56080.1"/>
    <property type="molecule type" value="Genomic_DNA"/>
</dbReference>
<comment type="similarity">
    <text evidence="2 7">Belongs to the flavodoxin family.</text>
</comment>